<accession>A0A016T7C8</accession>
<dbReference type="InterPro" id="IPR058913">
    <property type="entry name" value="Integrase_dom_put"/>
</dbReference>
<organism evidence="2 3">
    <name type="scientific">Ancylostoma ceylanicum</name>
    <dbReference type="NCBI Taxonomy" id="53326"/>
    <lineage>
        <taxon>Eukaryota</taxon>
        <taxon>Metazoa</taxon>
        <taxon>Ecdysozoa</taxon>
        <taxon>Nematoda</taxon>
        <taxon>Chromadorea</taxon>
        <taxon>Rhabditida</taxon>
        <taxon>Rhabditina</taxon>
        <taxon>Rhabditomorpha</taxon>
        <taxon>Strongyloidea</taxon>
        <taxon>Ancylostomatidae</taxon>
        <taxon>Ancylostomatinae</taxon>
        <taxon>Ancylostoma</taxon>
    </lineage>
</organism>
<name>A0A016T7C8_9BILA</name>
<feature type="domain" description="Integrase core" evidence="1">
    <location>
        <begin position="136"/>
        <end position="205"/>
    </location>
</feature>
<evidence type="ECO:0000313" key="3">
    <source>
        <dbReference type="Proteomes" id="UP000024635"/>
    </source>
</evidence>
<feature type="domain" description="Integrase core" evidence="1">
    <location>
        <begin position="22"/>
        <end position="96"/>
    </location>
</feature>
<dbReference type="Proteomes" id="UP000024635">
    <property type="component" value="Unassembled WGS sequence"/>
</dbReference>
<keyword evidence="3" id="KW-1185">Reference proteome</keyword>
<evidence type="ECO:0000259" key="1">
    <source>
        <dbReference type="Pfam" id="PF24764"/>
    </source>
</evidence>
<dbReference type="Pfam" id="PF24764">
    <property type="entry name" value="rva_4"/>
    <property type="match status" value="2"/>
</dbReference>
<dbReference type="Gene3D" id="3.30.420.10">
    <property type="entry name" value="Ribonuclease H-like superfamily/Ribonuclease H"/>
    <property type="match status" value="1"/>
</dbReference>
<evidence type="ECO:0000313" key="2">
    <source>
        <dbReference type="EMBL" id="EYB98514.1"/>
    </source>
</evidence>
<dbReference type="GO" id="GO:0003676">
    <property type="term" value="F:nucleic acid binding"/>
    <property type="evidence" value="ECO:0007669"/>
    <property type="project" value="InterPro"/>
</dbReference>
<dbReference type="PANTHER" id="PTHR46791">
    <property type="entry name" value="EXPRESSED PROTEIN"/>
    <property type="match status" value="1"/>
</dbReference>
<dbReference type="EMBL" id="JARK01001467">
    <property type="protein sequence ID" value="EYB98514.1"/>
    <property type="molecule type" value="Genomic_DNA"/>
</dbReference>
<reference evidence="3" key="1">
    <citation type="journal article" date="2015" name="Nat. Genet.">
        <title>The genome and transcriptome of the zoonotic hookworm Ancylostoma ceylanicum identify infection-specific gene families.</title>
        <authorList>
            <person name="Schwarz E.M."/>
            <person name="Hu Y."/>
            <person name="Antoshechkin I."/>
            <person name="Miller M.M."/>
            <person name="Sternberg P.W."/>
            <person name="Aroian R.V."/>
        </authorList>
    </citation>
    <scope>NUCLEOTIDE SEQUENCE</scope>
    <source>
        <strain evidence="3">HY135</strain>
    </source>
</reference>
<dbReference type="OrthoDB" id="5952813at2759"/>
<protein>
    <recommendedName>
        <fullName evidence="1">Integrase core domain-containing protein</fullName>
    </recommendedName>
</protein>
<gene>
    <name evidence="2" type="primary">Acey_s0131.g1672</name>
    <name evidence="2" type="ORF">Y032_0131g1672</name>
</gene>
<sequence length="307" mass="35088">MGTSRQINPLTYYAPYFGYNVHMDQNEKLVDFGSVIVAAVDGASCFVIDFVTMPHKNTATIYSDLYLPMITEYGLFDCLVTDHGREFALAQFVQALLSDRRIHENGTASTRPPYKQLRSTEVQNVLPIVCFCKNIPVQNNRVERVWVMVNDRCTYPVKVVVTDLMERGLIDMTDPFTMFSVSYVVRNVVKVLLQRLRDSWNNHSIPRHGRPVDKVQGSQTSNCTAPTTEEAIQLFVESGGQLTDPWSFGDDILMDTQRQEIRNNRFRDRLPGHSFEHIADSVIADRNEELLEAIHLFTIVSVEVYNE</sequence>
<dbReference type="AlphaFoldDB" id="A0A016T7C8"/>
<comment type="caution">
    <text evidence="2">The sequence shown here is derived from an EMBL/GenBank/DDBJ whole genome shotgun (WGS) entry which is preliminary data.</text>
</comment>
<dbReference type="InterPro" id="IPR036397">
    <property type="entry name" value="RNaseH_sf"/>
</dbReference>
<dbReference type="PANTHER" id="PTHR46791:SF5">
    <property type="entry name" value="CLR5 DOMAIN-CONTAINING PROTEIN-RELATED"/>
    <property type="match status" value="1"/>
</dbReference>
<proteinExistence type="predicted"/>